<dbReference type="Gene3D" id="3.40.50.300">
    <property type="entry name" value="P-loop containing nucleotide triphosphate hydrolases"/>
    <property type="match status" value="1"/>
</dbReference>
<dbReference type="SUPFAM" id="SSF90123">
    <property type="entry name" value="ABC transporter transmembrane region"/>
    <property type="match status" value="1"/>
</dbReference>
<keyword evidence="5 11" id="KW-0812">Transmembrane</keyword>
<feature type="transmembrane region" description="Helical" evidence="11">
    <location>
        <begin position="152"/>
        <end position="181"/>
    </location>
</feature>
<evidence type="ECO:0000256" key="4">
    <source>
        <dbReference type="ARBA" id="ARBA00022519"/>
    </source>
</evidence>
<evidence type="ECO:0000256" key="6">
    <source>
        <dbReference type="ARBA" id="ARBA00022741"/>
    </source>
</evidence>
<evidence type="ECO:0000256" key="8">
    <source>
        <dbReference type="ARBA" id="ARBA00022989"/>
    </source>
</evidence>
<comment type="caution">
    <text evidence="14">The sequence shown here is derived from an EMBL/GenBank/DDBJ whole genome shotgun (WGS) entry which is preliminary data.</text>
</comment>
<keyword evidence="15" id="KW-1185">Reference proteome</keyword>
<evidence type="ECO:0000256" key="1">
    <source>
        <dbReference type="ARBA" id="ARBA00004651"/>
    </source>
</evidence>
<evidence type="ECO:0000256" key="3">
    <source>
        <dbReference type="ARBA" id="ARBA00022475"/>
    </source>
</evidence>
<feature type="domain" description="ABC transporter" evidence="12">
    <location>
        <begin position="344"/>
        <end position="578"/>
    </location>
</feature>
<evidence type="ECO:0000313" key="15">
    <source>
        <dbReference type="Proteomes" id="UP000236569"/>
    </source>
</evidence>
<dbReference type="RefSeq" id="WP_103130236.1">
    <property type="nucleotide sequence ID" value="NZ_BFAG01000011.1"/>
</dbReference>
<protein>
    <submittedName>
        <fullName evidence="14">ABC transporter ATP-binding protein</fullName>
    </submittedName>
</protein>
<accession>A0A2I9DKF5</accession>
<dbReference type="PANTHER" id="PTHR43394">
    <property type="entry name" value="ATP-DEPENDENT PERMEASE MDL1, MITOCHONDRIAL"/>
    <property type="match status" value="1"/>
</dbReference>
<dbReference type="Gene3D" id="1.20.1560.10">
    <property type="entry name" value="ABC transporter type 1, transmembrane domain"/>
    <property type="match status" value="1"/>
</dbReference>
<dbReference type="PROSITE" id="PS50893">
    <property type="entry name" value="ABC_TRANSPORTER_2"/>
    <property type="match status" value="1"/>
</dbReference>
<dbReference type="Proteomes" id="UP000236569">
    <property type="component" value="Unassembled WGS sequence"/>
</dbReference>
<dbReference type="InterPro" id="IPR027417">
    <property type="entry name" value="P-loop_NTPase"/>
</dbReference>
<dbReference type="Pfam" id="PF00005">
    <property type="entry name" value="ABC_tran"/>
    <property type="match status" value="1"/>
</dbReference>
<evidence type="ECO:0000256" key="10">
    <source>
        <dbReference type="SAM" id="MobiDB-lite"/>
    </source>
</evidence>
<feature type="transmembrane region" description="Helical" evidence="11">
    <location>
        <begin position="63"/>
        <end position="83"/>
    </location>
</feature>
<reference evidence="15" key="1">
    <citation type="submission" date="2018-01" db="EMBL/GenBank/DDBJ databases">
        <title>Draft Genome Sequence of the Radioresistant Bacterium Deinococcus aerius TR0125, Isolated from the Higher Atmosphere above Japan.</title>
        <authorList>
            <person name="Satoh K."/>
            <person name="Arai H."/>
            <person name="Sanzen T."/>
            <person name="Kawaguchi Y."/>
            <person name="Hayashi H."/>
            <person name="Yokobori S."/>
            <person name="Yamagishi A."/>
            <person name="Oono Y."/>
            <person name="Narumi I."/>
        </authorList>
    </citation>
    <scope>NUCLEOTIDE SEQUENCE [LARGE SCALE GENOMIC DNA]</scope>
    <source>
        <strain evidence="15">TR0125</strain>
    </source>
</reference>
<sequence length="607" mass="65398">MKAAPSSSPGVTRRLYGLLVPYRRTVALGLALLVGSVAAELYPPLVWIKVVDQGLPARDFTYIAWQLALLVGVFGLQQLLSAWRGLLLERAGQQLTLDLRLAVYRKLQGQSAAYFEAQRTGDLIARVTGDVDGLQDVLVRGTDAVLANALRLIGVAAIFIALQPLLGVLVILPMLAVGLMLSRYAKTVRPAYRAARTRLGDLSALITDRLAGIRVVQGFAREGAELRRVEALGRELYDVQVRAVALRNRAFPLARFVANFGNVIMLGGGVLFILAGHFTLGGLLAYRGYGRYFYGPIDDLVNIGDLLQRAEASGRRVFEVLDAPVSVTERPGAQPLPKPVGGEVRFEAVTFGYDPARPVLEDVTLTIPAGERVAILGESGAGKSTLLSLVTRGYDPLSGRVLIDGVDVRDVTLESLRTCAITMPQDTFLFHDTVLENVRYARPEATSEEVEDALRAAHALDFVRALPQGLKTVVGERGVRLSGGQRQRLAIARTLLARPAVLLLDEPTSAVDAESEALVVAALDDLMRGRTALIVTHRLSLARGADRVIVIEGGRVVEDGPPAILRTRNGAYAALERAAQQLDGTLPDASPDRTTLSAVSARESLPR</sequence>
<evidence type="ECO:0000313" key="14">
    <source>
        <dbReference type="EMBL" id="GBF06888.1"/>
    </source>
</evidence>
<dbReference type="GO" id="GO:0005524">
    <property type="term" value="F:ATP binding"/>
    <property type="evidence" value="ECO:0007669"/>
    <property type="project" value="UniProtKB-KW"/>
</dbReference>
<dbReference type="InterPro" id="IPR011527">
    <property type="entry name" value="ABC1_TM_dom"/>
</dbReference>
<keyword evidence="2" id="KW-0813">Transport</keyword>
<dbReference type="InterPro" id="IPR039421">
    <property type="entry name" value="Type_1_exporter"/>
</dbReference>
<dbReference type="GO" id="GO:0005886">
    <property type="term" value="C:plasma membrane"/>
    <property type="evidence" value="ECO:0007669"/>
    <property type="project" value="UniProtKB-SubCell"/>
</dbReference>
<dbReference type="EMBL" id="BFAG01000011">
    <property type="protein sequence ID" value="GBF06888.1"/>
    <property type="molecule type" value="Genomic_DNA"/>
</dbReference>
<evidence type="ECO:0000256" key="9">
    <source>
        <dbReference type="ARBA" id="ARBA00023136"/>
    </source>
</evidence>
<dbReference type="GO" id="GO:0016887">
    <property type="term" value="F:ATP hydrolysis activity"/>
    <property type="evidence" value="ECO:0007669"/>
    <property type="project" value="InterPro"/>
</dbReference>
<dbReference type="SUPFAM" id="SSF52540">
    <property type="entry name" value="P-loop containing nucleoside triphosphate hydrolases"/>
    <property type="match status" value="1"/>
</dbReference>
<dbReference type="FunFam" id="3.40.50.300:FF:001001">
    <property type="entry name" value="Multidrug ABC transporter ATP-binding protein"/>
    <property type="match status" value="1"/>
</dbReference>
<feature type="domain" description="ABC transmembrane type-1" evidence="13">
    <location>
        <begin position="27"/>
        <end position="309"/>
    </location>
</feature>
<feature type="region of interest" description="Disordered" evidence="10">
    <location>
        <begin position="584"/>
        <end position="607"/>
    </location>
</feature>
<keyword evidence="7 14" id="KW-0067">ATP-binding</keyword>
<dbReference type="OrthoDB" id="9769895at2"/>
<keyword evidence="4" id="KW-0997">Cell inner membrane</keyword>
<keyword evidence="8 11" id="KW-1133">Transmembrane helix</keyword>
<dbReference type="PROSITE" id="PS00211">
    <property type="entry name" value="ABC_TRANSPORTER_1"/>
    <property type="match status" value="1"/>
</dbReference>
<proteinExistence type="predicted"/>
<dbReference type="Pfam" id="PF00664">
    <property type="entry name" value="ABC_membrane"/>
    <property type="match status" value="1"/>
</dbReference>
<evidence type="ECO:0000259" key="12">
    <source>
        <dbReference type="PROSITE" id="PS50893"/>
    </source>
</evidence>
<dbReference type="PROSITE" id="PS50929">
    <property type="entry name" value="ABC_TM1F"/>
    <property type="match status" value="1"/>
</dbReference>
<gene>
    <name evidence="14" type="ORF">DAERI_110070</name>
</gene>
<keyword evidence="3" id="KW-1003">Cell membrane</keyword>
<evidence type="ECO:0000256" key="5">
    <source>
        <dbReference type="ARBA" id="ARBA00022692"/>
    </source>
</evidence>
<dbReference type="AlphaFoldDB" id="A0A2I9DKF5"/>
<dbReference type="InterPro" id="IPR036640">
    <property type="entry name" value="ABC1_TM_sf"/>
</dbReference>
<dbReference type="InterPro" id="IPR017871">
    <property type="entry name" value="ABC_transporter-like_CS"/>
</dbReference>
<dbReference type="InterPro" id="IPR003593">
    <property type="entry name" value="AAA+_ATPase"/>
</dbReference>
<comment type="subcellular location">
    <subcellularLocation>
        <location evidence="1">Cell membrane</location>
        <topology evidence="1">Multi-pass membrane protein</topology>
    </subcellularLocation>
</comment>
<dbReference type="SMART" id="SM00382">
    <property type="entry name" value="AAA"/>
    <property type="match status" value="1"/>
</dbReference>
<evidence type="ECO:0000259" key="13">
    <source>
        <dbReference type="PROSITE" id="PS50929"/>
    </source>
</evidence>
<keyword evidence="6" id="KW-0547">Nucleotide-binding</keyword>
<feature type="transmembrane region" description="Helical" evidence="11">
    <location>
        <begin position="263"/>
        <end position="286"/>
    </location>
</feature>
<evidence type="ECO:0000256" key="7">
    <source>
        <dbReference type="ARBA" id="ARBA00022840"/>
    </source>
</evidence>
<evidence type="ECO:0000256" key="2">
    <source>
        <dbReference type="ARBA" id="ARBA00022448"/>
    </source>
</evidence>
<organism evidence="14 15">
    <name type="scientific">Deinococcus aerius</name>
    <dbReference type="NCBI Taxonomy" id="200253"/>
    <lineage>
        <taxon>Bacteria</taxon>
        <taxon>Thermotogati</taxon>
        <taxon>Deinococcota</taxon>
        <taxon>Deinococci</taxon>
        <taxon>Deinococcales</taxon>
        <taxon>Deinococcaceae</taxon>
        <taxon>Deinococcus</taxon>
    </lineage>
</organism>
<dbReference type="GO" id="GO:0015421">
    <property type="term" value="F:ABC-type oligopeptide transporter activity"/>
    <property type="evidence" value="ECO:0007669"/>
    <property type="project" value="TreeGrafter"/>
</dbReference>
<name>A0A2I9DKF5_9DEIO</name>
<evidence type="ECO:0000256" key="11">
    <source>
        <dbReference type="SAM" id="Phobius"/>
    </source>
</evidence>
<dbReference type="PANTHER" id="PTHR43394:SF1">
    <property type="entry name" value="ATP-BINDING CASSETTE SUB-FAMILY B MEMBER 10, MITOCHONDRIAL"/>
    <property type="match status" value="1"/>
</dbReference>
<keyword evidence="9 11" id="KW-0472">Membrane</keyword>
<dbReference type="InterPro" id="IPR003439">
    <property type="entry name" value="ABC_transporter-like_ATP-bd"/>
</dbReference>
<dbReference type="CDD" id="cd18778">
    <property type="entry name" value="ABC_6TM_exporter_like"/>
    <property type="match status" value="1"/>
</dbReference>